<dbReference type="RefSeq" id="WP_129206394.1">
    <property type="nucleotide sequence ID" value="NZ_BMGU01000001.1"/>
</dbReference>
<evidence type="ECO:0000313" key="2">
    <source>
        <dbReference type="Proteomes" id="UP000290253"/>
    </source>
</evidence>
<accession>A0A4Q1SGL1</accession>
<reference evidence="1 2" key="1">
    <citation type="journal article" date="2016" name="Int. J. Syst. Evol. Microbiol.">
        <title>Acidipila dinghuensis sp. nov., an acidobacterium isolated from forest soil.</title>
        <authorList>
            <person name="Jiang Y.W."/>
            <person name="Wang J."/>
            <person name="Chen M.H."/>
            <person name="Lv Y.Y."/>
            <person name="Qiu L.H."/>
        </authorList>
    </citation>
    <scope>NUCLEOTIDE SEQUENCE [LARGE SCALE GENOMIC DNA]</scope>
    <source>
        <strain evidence="1 2">DHOF10</strain>
    </source>
</reference>
<dbReference type="OrthoDB" id="119061at2"/>
<gene>
    <name evidence="1" type="ORF">ESZ00_01465</name>
</gene>
<comment type="caution">
    <text evidence="1">The sequence shown here is derived from an EMBL/GenBank/DDBJ whole genome shotgun (WGS) entry which is preliminary data.</text>
</comment>
<name>A0A4Q1SGL1_9BACT</name>
<sequence length="231" mass="25934">MPALELRIAETMTPVPATRLRTLLEKPNAVVLRRNHVVEPEVLVEGMLREKLRVTCILAVDITHPPEPNAPKTTGPASLDEEDPDLIEQVQEDKDEFADRFAKGVEFFIATEKGPMLLYADFDELTSALTLFDAYERIARYQPAYLRLDQRSIGIGYGFREGLVVGIAGELPELRDEKAFASLSSLQDLDDVRAGRRMVRLPHAGIRYLQELLEGAGEWLDRNSYKSILGA</sequence>
<protein>
    <submittedName>
        <fullName evidence="1">Uncharacterized protein</fullName>
    </submittedName>
</protein>
<proteinExistence type="predicted"/>
<dbReference type="AlphaFoldDB" id="A0A4Q1SGL1"/>
<dbReference type="Proteomes" id="UP000290253">
    <property type="component" value="Unassembled WGS sequence"/>
</dbReference>
<dbReference type="EMBL" id="SDMK01000001">
    <property type="protein sequence ID" value="RXS96644.1"/>
    <property type="molecule type" value="Genomic_DNA"/>
</dbReference>
<evidence type="ECO:0000313" key="1">
    <source>
        <dbReference type="EMBL" id="RXS96644.1"/>
    </source>
</evidence>
<keyword evidence="2" id="KW-1185">Reference proteome</keyword>
<organism evidence="1 2">
    <name type="scientific">Silvibacterium dinghuense</name>
    <dbReference type="NCBI Taxonomy" id="1560006"/>
    <lineage>
        <taxon>Bacteria</taxon>
        <taxon>Pseudomonadati</taxon>
        <taxon>Acidobacteriota</taxon>
        <taxon>Terriglobia</taxon>
        <taxon>Terriglobales</taxon>
        <taxon>Acidobacteriaceae</taxon>
        <taxon>Silvibacterium</taxon>
    </lineage>
</organism>